<protein>
    <submittedName>
        <fullName evidence="2">Uncharacterized protein</fullName>
    </submittedName>
</protein>
<proteinExistence type="predicted"/>
<feature type="region of interest" description="Disordered" evidence="1">
    <location>
        <begin position="40"/>
        <end position="180"/>
    </location>
</feature>
<comment type="caution">
    <text evidence="2">The sequence shown here is derived from an EMBL/GenBank/DDBJ whole genome shotgun (WGS) entry which is preliminary data.</text>
</comment>
<organism evidence="2 3">
    <name type="scientific">Cannabis sativa</name>
    <name type="common">Hemp</name>
    <name type="synonym">Marijuana</name>
    <dbReference type="NCBI Taxonomy" id="3483"/>
    <lineage>
        <taxon>Eukaryota</taxon>
        <taxon>Viridiplantae</taxon>
        <taxon>Streptophyta</taxon>
        <taxon>Embryophyta</taxon>
        <taxon>Tracheophyta</taxon>
        <taxon>Spermatophyta</taxon>
        <taxon>Magnoliopsida</taxon>
        <taxon>eudicotyledons</taxon>
        <taxon>Gunneridae</taxon>
        <taxon>Pentapetalae</taxon>
        <taxon>rosids</taxon>
        <taxon>fabids</taxon>
        <taxon>Rosales</taxon>
        <taxon>Cannabaceae</taxon>
        <taxon>Cannabis</taxon>
    </lineage>
</organism>
<accession>A0A7J6DTP7</accession>
<feature type="compositionally biased region" description="Low complexity" evidence="1">
    <location>
        <begin position="43"/>
        <end position="55"/>
    </location>
</feature>
<feature type="compositionally biased region" description="Acidic residues" evidence="1">
    <location>
        <begin position="105"/>
        <end position="115"/>
    </location>
</feature>
<feature type="compositionally biased region" description="Pro residues" evidence="1">
    <location>
        <begin position="56"/>
        <end position="65"/>
    </location>
</feature>
<sequence>MESVVFSILLIHIETARRAAFPNRPLLTLARRFLYTKPPKTPNPAAANTPIAIPAFFPPLNPPAPDTGDGGGGGGADDGTPLAGGPGGAEGGGVDGGGDGGGVDGGDDGGVDGGDDGGGVGGDDGGGVGGDDGGDDGGGVDGGDDGGGVGGDDGGDDGGGGDGGGDGGVDGGGRKTEKAEVVDEMAFRRRYRDDAPPDYGLNSDNFTVKLFHGGFWYTRCGNKMYEGGEIAYFDHCGFEGFNRLHLEEMGVELGYQFPFGFLFKPKGKHLNMGFRVVEQEQVEMLLDDLRCRSYREESPRSRRQRLRRMRPQCATQRTPQPAPQTAHHIARTPQPVPQPEVEHQNEPHAANQIAQTVPQSEAEFEMHEEEYNGEPDVELNENVQPQDCGWWGRHTEQPGHNRRYCPNDAAPQAQGPKKKGGRPPIQNPTKETLKRRKRMEKEKARKAAQGDGAGPSAPTNNAGGSNA</sequence>
<feature type="region of interest" description="Disordered" evidence="1">
    <location>
        <begin position="369"/>
        <end position="467"/>
    </location>
</feature>
<feature type="compositionally biased region" description="Gly residues" evidence="1">
    <location>
        <begin position="116"/>
        <end position="171"/>
    </location>
</feature>
<dbReference type="AlphaFoldDB" id="A0A7J6DTP7"/>
<keyword evidence="3" id="KW-1185">Reference proteome</keyword>
<dbReference type="EMBL" id="JAATIQ010000642">
    <property type="protein sequence ID" value="KAF4349376.1"/>
    <property type="molecule type" value="Genomic_DNA"/>
</dbReference>
<feature type="region of interest" description="Disordered" evidence="1">
    <location>
        <begin position="297"/>
        <end position="355"/>
    </location>
</feature>
<gene>
    <name evidence="2" type="ORF">G4B88_007866</name>
</gene>
<evidence type="ECO:0000256" key="1">
    <source>
        <dbReference type="SAM" id="MobiDB-lite"/>
    </source>
</evidence>
<dbReference type="Proteomes" id="UP000583929">
    <property type="component" value="Unassembled WGS sequence"/>
</dbReference>
<feature type="compositionally biased region" description="Polar residues" evidence="1">
    <location>
        <begin position="457"/>
        <end position="467"/>
    </location>
</feature>
<evidence type="ECO:0000313" key="3">
    <source>
        <dbReference type="Proteomes" id="UP000583929"/>
    </source>
</evidence>
<feature type="compositionally biased region" description="Acidic residues" evidence="1">
    <location>
        <begin position="369"/>
        <end position="379"/>
    </location>
</feature>
<evidence type="ECO:0000313" key="2">
    <source>
        <dbReference type="EMBL" id="KAF4349376.1"/>
    </source>
</evidence>
<feature type="compositionally biased region" description="Gly residues" evidence="1">
    <location>
        <begin position="68"/>
        <end position="104"/>
    </location>
</feature>
<name>A0A7J6DTP7_CANSA</name>
<reference evidence="2 3" key="1">
    <citation type="journal article" date="2020" name="bioRxiv">
        <title>Sequence and annotation of 42 cannabis genomes reveals extensive copy number variation in cannabinoid synthesis and pathogen resistance genes.</title>
        <authorList>
            <person name="Mckernan K.J."/>
            <person name="Helbert Y."/>
            <person name="Kane L.T."/>
            <person name="Ebling H."/>
            <person name="Zhang L."/>
            <person name="Liu B."/>
            <person name="Eaton Z."/>
            <person name="Mclaughlin S."/>
            <person name="Kingan S."/>
            <person name="Baybayan P."/>
            <person name="Concepcion G."/>
            <person name="Jordan M."/>
            <person name="Riva A."/>
            <person name="Barbazuk W."/>
            <person name="Harkins T."/>
        </authorList>
    </citation>
    <scope>NUCLEOTIDE SEQUENCE [LARGE SCALE GENOMIC DNA]</scope>
    <source>
        <strain evidence="3">cv. Jamaican Lion 4</strain>
        <tissue evidence="2">Leaf</tissue>
    </source>
</reference>
<feature type="compositionally biased region" description="Basic residues" evidence="1">
    <location>
        <begin position="301"/>
        <end position="310"/>
    </location>
</feature>